<dbReference type="Proteomes" id="UP000429523">
    <property type="component" value="Unassembled WGS sequence"/>
</dbReference>
<comment type="caution">
    <text evidence="2">The sequence shown here is derived from an EMBL/GenBank/DDBJ whole genome shotgun (WGS) entry which is preliminary data.</text>
</comment>
<gene>
    <name evidence="2" type="ORF">PF009_g33194</name>
</gene>
<evidence type="ECO:0008006" key="4">
    <source>
        <dbReference type="Google" id="ProtNLM"/>
    </source>
</evidence>
<feature type="signal peptide" evidence="1">
    <location>
        <begin position="1"/>
        <end position="28"/>
    </location>
</feature>
<dbReference type="PROSITE" id="PS51257">
    <property type="entry name" value="PROKAR_LIPOPROTEIN"/>
    <property type="match status" value="1"/>
</dbReference>
<sequence>MRNGGTLGTSISWFRIMTMTLTSSSVLSLSCVSSSAGCKHSAVSRPCSVEGVGVALVLSAGPTASL</sequence>
<reference evidence="2 3" key="1">
    <citation type="submission" date="2018-08" db="EMBL/GenBank/DDBJ databases">
        <title>Genomic investigation of the strawberry pathogen Phytophthora fragariae indicates pathogenicity is determined by transcriptional variation in three key races.</title>
        <authorList>
            <person name="Adams T.M."/>
            <person name="Armitage A.D."/>
            <person name="Sobczyk M.K."/>
            <person name="Bates H.J."/>
            <person name="Dunwell J.M."/>
            <person name="Nellist C.F."/>
            <person name="Harrison R.J."/>
        </authorList>
    </citation>
    <scope>NUCLEOTIDE SEQUENCE [LARGE SCALE GENOMIC DNA]</scope>
    <source>
        <strain evidence="2 3">NOV-9</strain>
    </source>
</reference>
<keyword evidence="1" id="KW-0732">Signal</keyword>
<dbReference type="AlphaFoldDB" id="A0A6A3D8H5"/>
<evidence type="ECO:0000256" key="1">
    <source>
        <dbReference type="SAM" id="SignalP"/>
    </source>
</evidence>
<dbReference type="EMBL" id="QXGF01010193">
    <property type="protein sequence ID" value="KAE8916483.1"/>
    <property type="molecule type" value="Genomic_DNA"/>
</dbReference>
<name>A0A6A3D8H5_9STRA</name>
<organism evidence="2 3">
    <name type="scientific">Phytophthora fragariae</name>
    <dbReference type="NCBI Taxonomy" id="53985"/>
    <lineage>
        <taxon>Eukaryota</taxon>
        <taxon>Sar</taxon>
        <taxon>Stramenopiles</taxon>
        <taxon>Oomycota</taxon>
        <taxon>Peronosporomycetes</taxon>
        <taxon>Peronosporales</taxon>
        <taxon>Peronosporaceae</taxon>
        <taxon>Phytophthora</taxon>
    </lineage>
</organism>
<evidence type="ECO:0000313" key="2">
    <source>
        <dbReference type="EMBL" id="KAE8916483.1"/>
    </source>
</evidence>
<accession>A0A6A3D8H5</accession>
<evidence type="ECO:0000313" key="3">
    <source>
        <dbReference type="Proteomes" id="UP000429523"/>
    </source>
</evidence>
<proteinExistence type="predicted"/>
<feature type="chain" id="PRO_5025567599" description="Secreted protein" evidence="1">
    <location>
        <begin position="29"/>
        <end position="66"/>
    </location>
</feature>
<protein>
    <recommendedName>
        <fullName evidence="4">Secreted protein</fullName>
    </recommendedName>
</protein>